<accession>A0ABW4J713</accession>
<keyword evidence="3" id="KW-1185">Reference proteome</keyword>
<organism evidence="2 3">
    <name type="scientific">Agrilactobacillus yilanensis</name>
    <dbReference type="NCBI Taxonomy" id="2485997"/>
    <lineage>
        <taxon>Bacteria</taxon>
        <taxon>Bacillati</taxon>
        <taxon>Bacillota</taxon>
        <taxon>Bacilli</taxon>
        <taxon>Lactobacillales</taxon>
        <taxon>Lactobacillaceae</taxon>
        <taxon>Agrilactobacillus</taxon>
    </lineage>
</organism>
<sequence length="176" mass="20368">MTEQTVAALYQAEQVQSDTDHHTPTAGAMIGHVLSNLKFQEFKLEQYWWYAKANNDLFQQLAEANHQAYLKVISKMLDAQEIVPTTVQEMLDYKFLDEGGQNKYFDTETMLKDTVLDYNKANMFVTRAIKLAEKEENYPLAQAMIDLLSYHQHAIRLLENKLGYHVDPDADEDDED</sequence>
<reference evidence="3" key="1">
    <citation type="journal article" date="2019" name="Int. J. Syst. Evol. Microbiol.">
        <title>The Global Catalogue of Microorganisms (GCM) 10K type strain sequencing project: providing services to taxonomists for standard genome sequencing and annotation.</title>
        <authorList>
            <consortium name="The Broad Institute Genomics Platform"/>
            <consortium name="The Broad Institute Genome Sequencing Center for Infectious Disease"/>
            <person name="Wu L."/>
            <person name="Ma J."/>
        </authorList>
    </citation>
    <scope>NUCLEOTIDE SEQUENCE [LARGE SCALE GENOMIC DNA]</scope>
    <source>
        <strain evidence="3">CCM 8896</strain>
    </source>
</reference>
<dbReference type="EMBL" id="JBHTOP010000007">
    <property type="protein sequence ID" value="MFD1671378.1"/>
    <property type="molecule type" value="Genomic_DNA"/>
</dbReference>
<dbReference type="Pfam" id="PF00210">
    <property type="entry name" value="Ferritin"/>
    <property type="match status" value="1"/>
</dbReference>
<dbReference type="SUPFAM" id="SSF47240">
    <property type="entry name" value="Ferritin-like"/>
    <property type="match status" value="1"/>
</dbReference>
<dbReference type="RefSeq" id="WP_125715428.1">
    <property type="nucleotide sequence ID" value="NZ_JBHTOP010000007.1"/>
</dbReference>
<dbReference type="InterPro" id="IPR008331">
    <property type="entry name" value="Ferritin_DPS_dom"/>
</dbReference>
<proteinExistence type="predicted"/>
<evidence type="ECO:0000313" key="2">
    <source>
        <dbReference type="EMBL" id="MFD1671378.1"/>
    </source>
</evidence>
<comment type="caution">
    <text evidence="2">The sequence shown here is derived from an EMBL/GenBank/DDBJ whole genome shotgun (WGS) entry which is preliminary data.</text>
</comment>
<feature type="domain" description="Ferritin/DPS" evidence="1">
    <location>
        <begin position="56"/>
        <end position="162"/>
    </location>
</feature>
<dbReference type="InterPro" id="IPR009078">
    <property type="entry name" value="Ferritin-like_SF"/>
</dbReference>
<dbReference type="InterPro" id="IPR012347">
    <property type="entry name" value="Ferritin-like"/>
</dbReference>
<evidence type="ECO:0000313" key="3">
    <source>
        <dbReference type="Proteomes" id="UP001597267"/>
    </source>
</evidence>
<evidence type="ECO:0000259" key="1">
    <source>
        <dbReference type="Pfam" id="PF00210"/>
    </source>
</evidence>
<name>A0ABW4J713_9LACO</name>
<gene>
    <name evidence="2" type="ORF">ACFQ5M_04645</name>
</gene>
<dbReference type="Proteomes" id="UP001597267">
    <property type="component" value="Unassembled WGS sequence"/>
</dbReference>
<dbReference type="Gene3D" id="1.20.1260.10">
    <property type="match status" value="1"/>
</dbReference>
<protein>
    <submittedName>
        <fullName evidence="2">Ferritin-like domain-containing protein</fullName>
    </submittedName>
</protein>